<feature type="transmembrane region" description="Helical" evidence="3">
    <location>
        <begin position="77"/>
        <end position="97"/>
    </location>
</feature>
<dbReference type="GO" id="GO:0000506">
    <property type="term" value="C:glycosylphosphatidylinositol-N-acetylglucosaminyltransferase (GPI-GnT) complex"/>
    <property type="evidence" value="ECO:0007669"/>
    <property type="project" value="InterPro"/>
</dbReference>
<sequence>METRPRKSNGASSEGRFSYVREARKRHSKAIDAHHIFLRRYGARFPALSAYYGSITLSLFLFVLFNVDSIYTIPAKLFRFNFSVALWILASAAFIWIHRRKQVERESVIIFPSLGVQLEIVYRSGKRVVRRFVPMGKILKPVLNECVTPVTCYWSLSLILRGEEELLLVFKNLYPPVTMLRPIWEALLAAKEQENRPEEEED</sequence>
<protein>
    <recommendedName>
        <fullName evidence="4">Phosphatidylinositol N-acetylglucosaminyltransferase subunit H conserved domain-containing protein</fullName>
    </recommendedName>
</protein>
<dbReference type="UniPathway" id="UPA00196"/>
<evidence type="ECO:0000256" key="1">
    <source>
        <dbReference type="ARBA" id="ARBA00004687"/>
    </source>
</evidence>
<evidence type="ECO:0000259" key="4">
    <source>
        <dbReference type="Pfam" id="PF10181"/>
    </source>
</evidence>
<comment type="caution">
    <text evidence="5">The sequence shown here is derived from an EMBL/GenBank/DDBJ whole genome shotgun (WGS) entry which is preliminary data.</text>
</comment>
<feature type="transmembrane region" description="Helical" evidence="3">
    <location>
        <begin position="45"/>
        <end position="65"/>
    </location>
</feature>
<dbReference type="PANTHER" id="PTHR15231">
    <property type="entry name" value="PHOSPHATIDYLINOSITOL N-ACETYLGLUCOSAMINYLTRANSFERASE SUBUNIT H"/>
    <property type="match status" value="1"/>
</dbReference>
<dbReference type="InterPro" id="IPR019328">
    <property type="entry name" value="PIGH-H_dom"/>
</dbReference>
<keyword evidence="3" id="KW-0812">Transmembrane</keyword>
<comment type="pathway">
    <text evidence="1">Glycolipid biosynthesis; glycosylphosphatidylinositol-anchor biosynthesis.</text>
</comment>
<evidence type="ECO:0000313" key="6">
    <source>
        <dbReference type="Proteomes" id="UP000015453"/>
    </source>
</evidence>
<dbReference type="Pfam" id="PF10181">
    <property type="entry name" value="PIG-H"/>
    <property type="match status" value="1"/>
</dbReference>
<comment type="similarity">
    <text evidence="2">Belongs to the PIGH family.</text>
</comment>
<organism evidence="5 6">
    <name type="scientific">Genlisea aurea</name>
    <dbReference type="NCBI Taxonomy" id="192259"/>
    <lineage>
        <taxon>Eukaryota</taxon>
        <taxon>Viridiplantae</taxon>
        <taxon>Streptophyta</taxon>
        <taxon>Embryophyta</taxon>
        <taxon>Tracheophyta</taxon>
        <taxon>Spermatophyta</taxon>
        <taxon>Magnoliopsida</taxon>
        <taxon>eudicotyledons</taxon>
        <taxon>Gunneridae</taxon>
        <taxon>Pentapetalae</taxon>
        <taxon>asterids</taxon>
        <taxon>lamiids</taxon>
        <taxon>Lamiales</taxon>
        <taxon>Lentibulariaceae</taxon>
        <taxon>Genlisea</taxon>
    </lineage>
</organism>
<dbReference type="InterPro" id="IPR044215">
    <property type="entry name" value="PIG-H"/>
</dbReference>
<dbReference type="AlphaFoldDB" id="S8C1X4"/>
<feature type="domain" description="Phosphatidylinositol N-acetylglucosaminyltransferase subunit H conserved" evidence="4">
    <location>
        <begin position="107"/>
        <end position="171"/>
    </location>
</feature>
<dbReference type="EMBL" id="AUSU01007359">
    <property type="protein sequence ID" value="EPS60704.1"/>
    <property type="molecule type" value="Genomic_DNA"/>
</dbReference>
<evidence type="ECO:0000256" key="2">
    <source>
        <dbReference type="ARBA" id="ARBA00009610"/>
    </source>
</evidence>
<keyword evidence="6" id="KW-1185">Reference proteome</keyword>
<name>S8C1X4_9LAMI</name>
<dbReference type="OrthoDB" id="6256716at2759"/>
<accession>S8C1X4</accession>
<proteinExistence type="inferred from homology"/>
<evidence type="ECO:0000313" key="5">
    <source>
        <dbReference type="EMBL" id="EPS60704.1"/>
    </source>
</evidence>
<gene>
    <name evidence="5" type="ORF">M569_14101</name>
</gene>
<reference evidence="5 6" key="1">
    <citation type="journal article" date="2013" name="BMC Genomics">
        <title>The miniature genome of a carnivorous plant Genlisea aurea contains a low number of genes and short non-coding sequences.</title>
        <authorList>
            <person name="Leushkin E.V."/>
            <person name="Sutormin R.A."/>
            <person name="Nabieva E.R."/>
            <person name="Penin A.A."/>
            <person name="Kondrashov A.S."/>
            <person name="Logacheva M.D."/>
        </authorList>
    </citation>
    <scope>NUCLEOTIDE SEQUENCE [LARGE SCALE GENOMIC DNA]</scope>
</reference>
<dbReference type="GO" id="GO:0006506">
    <property type="term" value="P:GPI anchor biosynthetic process"/>
    <property type="evidence" value="ECO:0007669"/>
    <property type="project" value="UniProtKB-UniPathway"/>
</dbReference>
<keyword evidence="3" id="KW-0472">Membrane</keyword>
<dbReference type="PANTHER" id="PTHR15231:SF1">
    <property type="entry name" value="PHOSPHATIDYLINOSITOL N-ACETYLGLUCOSAMINYLTRANSFERASE SUBUNIT H"/>
    <property type="match status" value="1"/>
</dbReference>
<evidence type="ECO:0000256" key="3">
    <source>
        <dbReference type="SAM" id="Phobius"/>
    </source>
</evidence>
<dbReference type="Proteomes" id="UP000015453">
    <property type="component" value="Unassembled WGS sequence"/>
</dbReference>
<keyword evidence="3" id="KW-1133">Transmembrane helix</keyword>